<dbReference type="EMBL" id="MT144837">
    <property type="protein sequence ID" value="QJI00229.1"/>
    <property type="molecule type" value="Genomic_DNA"/>
</dbReference>
<gene>
    <name evidence="1" type="ORF">TM448A00093_0081</name>
    <name evidence="2" type="ORF">TM448B01884_0021</name>
</gene>
<dbReference type="AlphaFoldDB" id="A0A6H1ZA92"/>
<evidence type="ECO:0000313" key="1">
    <source>
        <dbReference type="EMBL" id="QJA44351.1"/>
    </source>
</evidence>
<evidence type="ECO:0000313" key="2">
    <source>
        <dbReference type="EMBL" id="QJI00229.1"/>
    </source>
</evidence>
<protein>
    <recommendedName>
        <fullName evidence="3">Lipoprotein</fullName>
    </recommendedName>
</protein>
<organism evidence="1">
    <name type="scientific">viral metagenome</name>
    <dbReference type="NCBI Taxonomy" id="1070528"/>
    <lineage>
        <taxon>unclassified sequences</taxon>
        <taxon>metagenomes</taxon>
        <taxon>organismal metagenomes</taxon>
    </lineage>
</organism>
<evidence type="ECO:0008006" key="3">
    <source>
        <dbReference type="Google" id="ProtNLM"/>
    </source>
</evidence>
<dbReference type="EMBL" id="MT143975">
    <property type="protein sequence ID" value="QJA44351.1"/>
    <property type="molecule type" value="Genomic_DNA"/>
</dbReference>
<name>A0A6H1ZA92_9ZZZZ</name>
<proteinExistence type="predicted"/>
<sequence length="61" mass="6536">MKKIILICILLYLAGCVIALGNSDSAKNAIQSCIDAGGNAVIEKGELIKCEQKLNSKKEEK</sequence>
<reference evidence="1" key="1">
    <citation type="submission" date="2020-03" db="EMBL/GenBank/DDBJ databases">
        <title>The deep terrestrial virosphere.</title>
        <authorList>
            <person name="Holmfeldt K."/>
            <person name="Nilsson E."/>
            <person name="Simone D."/>
            <person name="Lopez-Fernandez M."/>
            <person name="Wu X."/>
            <person name="de Brujin I."/>
            <person name="Lundin D."/>
            <person name="Andersson A."/>
            <person name="Bertilsson S."/>
            <person name="Dopson M."/>
        </authorList>
    </citation>
    <scope>NUCLEOTIDE SEQUENCE</scope>
    <source>
        <strain evidence="1">TM448A00093</strain>
        <strain evidence="2">TM448B01884</strain>
    </source>
</reference>
<accession>A0A6H1ZA92</accession>